<sequence>MEPSNNEGKRITYKRARPNPLFQEWLEELYEEAKEKKSKLESMLKEALGSLSKYPLPLKSGAECAILKGFGKKLCAHLDQRLEVYRYNLALVQSFETGSGTSSESSGRNSNCSSPLSDIINVERRVKQYKLSHNTSTEAGISNCKLLQNTSTEASISNRSPIKNHNVVIDGDSNVQSTLSTNTDRSSESQKPLTQKNKHQAKAKKYKPAHRSGAYAILIALLEHCKENPSENSLTKEELINKAQKHSEESFLRPKPNCFYTAWSNMSRLVNKGLITQIRHKKVRYLLSREGTELAEELLEDTRNTPTVNDIIFNSVPSTSTVRSEDIHGNEAMPTSSENNNISAIVLLPFTFDIILLIDKNETGGTSKKNDPTVAQFNKYPDLKHEYRSLKVGDYAWIARHKVNKEQELVLPLIVERKRMDDLGASIKDGRFHEQKFRLRKCGLKSVVYMVENYGINKNVGLPIQNLMQALANTRVQDDFQVHITHSLTDSAKFLTMMTNRLAARYQDRSLKGCSSEATEGYLMTFEYFNKASAKTKPLTVTETFIKLLLQLKGVSVEKALAITSKFNTPRSLIIQYQKCDRNEGEFLLANIKYGNSGRNVGPSVSKSIYLLFSKIGE</sequence>
<dbReference type="PANTHER" id="PTHR13451:SF0">
    <property type="entry name" value="CROSSOVER JUNCTION ENDONUCLEASE MUS81"/>
    <property type="match status" value="1"/>
</dbReference>
<dbReference type="Gene3D" id="1.10.10.10">
    <property type="entry name" value="Winged helix-like DNA-binding domain superfamily/Winged helix DNA-binding domain"/>
    <property type="match status" value="1"/>
</dbReference>
<keyword evidence="7 13" id="KW-0227">DNA damage</keyword>
<proteinExistence type="inferred from homology"/>
<keyword evidence="9 13" id="KW-0460">Magnesium</keyword>
<keyword evidence="8 13" id="KW-0378">Hydrolase</keyword>
<comment type="function">
    <text evidence="13">Interacts with EME1 to form a DNA structure-specific endonuclease with substrate preference for branched DNA structures with a 5'-end at the branch nick. Typical substrates include 3'-flap structures, D-loops, replication forks and nicked Holliday junctions. May be required in mitosis for the processing of stalled or collapsed replication fork intermediates. May be required in meiosis for the repair of meiosis-specific double strand breaks subsequent to single-end invasion (SEI).</text>
</comment>
<dbReference type="OrthoDB" id="7234983at2759"/>
<keyword evidence="4 13" id="KW-0540">Nuclease</keyword>
<evidence type="ECO:0000313" key="17">
    <source>
        <dbReference type="EMBL" id="CAB3254911.1"/>
    </source>
</evidence>
<dbReference type="GO" id="GO:0003677">
    <property type="term" value="F:DNA binding"/>
    <property type="evidence" value="ECO:0007669"/>
    <property type="project" value="UniProtKB-UniRule"/>
</dbReference>
<dbReference type="FunFam" id="1.10.10.10:FF:000307">
    <property type="entry name" value="Crossover junction endonuclease MUS81"/>
    <property type="match status" value="1"/>
</dbReference>
<comment type="caution">
    <text evidence="17">The sequence shown here is derived from an EMBL/GenBank/DDBJ whole genome shotgun (WGS) entry which is preliminary data.</text>
</comment>
<evidence type="ECO:0000256" key="15">
    <source>
        <dbReference type="SAM" id="MobiDB-lite"/>
    </source>
</evidence>
<comment type="cofactor">
    <cofactor evidence="1 13">
        <name>Mg(2+)</name>
        <dbReference type="ChEBI" id="CHEBI:18420"/>
    </cofactor>
</comment>
<dbReference type="Pfam" id="PF02732">
    <property type="entry name" value="ERCC4"/>
    <property type="match status" value="1"/>
</dbReference>
<organism evidence="17 18">
    <name type="scientific">Arctia plantaginis</name>
    <name type="common">Wood tiger moth</name>
    <name type="synonym">Phalaena plantaginis</name>
    <dbReference type="NCBI Taxonomy" id="874455"/>
    <lineage>
        <taxon>Eukaryota</taxon>
        <taxon>Metazoa</taxon>
        <taxon>Ecdysozoa</taxon>
        <taxon>Arthropoda</taxon>
        <taxon>Hexapoda</taxon>
        <taxon>Insecta</taxon>
        <taxon>Pterygota</taxon>
        <taxon>Neoptera</taxon>
        <taxon>Endopterygota</taxon>
        <taxon>Lepidoptera</taxon>
        <taxon>Glossata</taxon>
        <taxon>Ditrysia</taxon>
        <taxon>Noctuoidea</taxon>
        <taxon>Erebidae</taxon>
        <taxon>Arctiinae</taxon>
        <taxon>Arctia</taxon>
    </lineage>
</organism>
<keyword evidence="6 13" id="KW-0255">Endonuclease</keyword>
<feature type="compositionally biased region" description="Polar residues" evidence="15">
    <location>
        <begin position="173"/>
        <end position="195"/>
    </location>
</feature>
<dbReference type="GO" id="GO:0005634">
    <property type="term" value="C:nucleus"/>
    <property type="evidence" value="ECO:0007669"/>
    <property type="project" value="UniProtKB-SubCell"/>
</dbReference>
<keyword evidence="14" id="KW-0175">Coiled coil</keyword>
<dbReference type="InterPro" id="IPR036388">
    <property type="entry name" value="WH-like_DNA-bd_sf"/>
</dbReference>
<evidence type="ECO:0000256" key="11">
    <source>
        <dbReference type="ARBA" id="ARBA00023204"/>
    </source>
</evidence>
<comment type="subunit">
    <text evidence="13">Interacts with EME1.</text>
</comment>
<dbReference type="InterPro" id="IPR033309">
    <property type="entry name" value="Mus81"/>
</dbReference>
<dbReference type="InterPro" id="IPR047417">
    <property type="entry name" value="WHD_MUS81"/>
</dbReference>
<dbReference type="FunFam" id="3.40.50.10130:FF:000003">
    <property type="entry name" value="Crossover junction endonuclease MUS81"/>
    <property type="match status" value="1"/>
</dbReference>
<dbReference type="Gene3D" id="1.10.150.670">
    <property type="entry name" value="Crossover junction endonuclease EME1, DNA-binding domain"/>
    <property type="match status" value="1"/>
</dbReference>
<dbReference type="GO" id="GO:0031573">
    <property type="term" value="P:mitotic intra-S DNA damage checkpoint signaling"/>
    <property type="evidence" value="ECO:0007669"/>
    <property type="project" value="TreeGrafter"/>
</dbReference>
<dbReference type="CDD" id="cd21036">
    <property type="entry name" value="WH_MUS81"/>
    <property type="match status" value="1"/>
</dbReference>
<protein>
    <recommendedName>
        <fullName evidence="13">Crossover junction endonuclease MUS81</fullName>
        <ecNumber evidence="13">3.1.22.-</ecNumber>
    </recommendedName>
</protein>
<evidence type="ECO:0000256" key="2">
    <source>
        <dbReference type="ARBA" id="ARBA00004123"/>
    </source>
</evidence>
<dbReference type="PANTHER" id="PTHR13451">
    <property type="entry name" value="CLASS II CROSSOVER JUNCTION ENDONUCLEASE MUS81"/>
    <property type="match status" value="1"/>
</dbReference>
<evidence type="ECO:0000256" key="9">
    <source>
        <dbReference type="ARBA" id="ARBA00022842"/>
    </source>
</evidence>
<feature type="coiled-coil region" evidence="14">
    <location>
        <begin position="23"/>
        <end position="50"/>
    </location>
</feature>
<dbReference type="GO" id="GO:0000712">
    <property type="term" value="P:resolution of meiotic recombination intermediates"/>
    <property type="evidence" value="ECO:0007669"/>
    <property type="project" value="TreeGrafter"/>
</dbReference>
<feature type="compositionally biased region" description="Basic residues" evidence="15">
    <location>
        <begin position="196"/>
        <end position="207"/>
    </location>
</feature>
<evidence type="ECO:0000256" key="6">
    <source>
        <dbReference type="ARBA" id="ARBA00022759"/>
    </source>
</evidence>
<evidence type="ECO:0000313" key="18">
    <source>
        <dbReference type="Proteomes" id="UP000494256"/>
    </source>
</evidence>
<dbReference type="InterPro" id="IPR006166">
    <property type="entry name" value="ERCC4_domain"/>
</dbReference>
<dbReference type="Proteomes" id="UP000494256">
    <property type="component" value="Unassembled WGS sequence"/>
</dbReference>
<dbReference type="GO" id="GO:0008821">
    <property type="term" value="F:crossover junction DNA endonuclease activity"/>
    <property type="evidence" value="ECO:0007669"/>
    <property type="project" value="UniProtKB-UniRule"/>
</dbReference>
<dbReference type="GO" id="GO:0031297">
    <property type="term" value="P:replication fork processing"/>
    <property type="evidence" value="ECO:0007669"/>
    <property type="project" value="UniProtKB-ARBA"/>
</dbReference>
<feature type="region of interest" description="Disordered" evidence="15">
    <location>
        <begin position="155"/>
        <end position="207"/>
    </location>
</feature>
<evidence type="ECO:0000256" key="14">
    <source>
        <dbReference type="SAM" id="Coils"/>
    </source>
</evidence>
<accession>A0A8S1B7R0</accession>
<dbReference type="Gene3D" id="1.10.150.110">
    <property type="entry name" value="DNA polymerase beta, N-terminal domain-like"/>
    <property type="match status" value="1"/>
</dbReference>
<dbReference type="SMART" id="SM00891">
    <property type="entry name" value="ERCC4"/>
    <property type="match status" value="1"/>
</dbReference>
<keyword evidence="10 13" id="KW-0233">DNA recombination</keyword>
<dbReference type="GO" id="GO:0006308">
    <property type="term" value="P:DNA catabolic process"/>
    <property type="evidence" value="ECO:0007669"/>
    <property type="project" value="UniProtKB-UniRule"/>
</dbReference>
<dbReference type="GO" id="GO:0048476">
    <property type="term" value="C:Holliday junction resolvase complex"/>
    <property type="evidence" value="ECO:0007669"/>
    <property type="project" value="UniProtKB-UniRule"/>
</dbReference>
<dbReference type="Gene3D" id="3.40.50.10130">
    <property type="match status" value="1"/>
</dbReference>
<dbReference type="InterPro" id="IPR027421">
    <property type="entry name" value="DNA_pol_lamdba_lyase_dom_sf"/>
</dbReference>
<dbReference type="CDD" id="cd20074">
    <property type="entry name" value="XPF_nuclease_Mus81"/>
    <property type="match status" value="1"/>
</dbReference>
<dbReference type="Pfam" id="PF21136">
    <property type="entry name" value="WHD_MUS81"/>
    <property type="match status" value="1"/>
</dbReference>
<keyword evidence="5 13" id="KW-0479">Metal-binding</keyword>
<dbReference type="SUPFAM" id="SSF52980">
    <property type="entry name" value="Restriction endonuclease-like"/>
    <property type="match status" value="1"/>
</dbReference>
<evidence type="ECO:0000256" key="13">
    <source>
        <dbReference type="RuleBase" id="RU369042"/>
    </source>
</evidence>
<dbReference type="Pfam" id="PF21292">
    <property type="entry name" value="EME1-MUS81_C"/>
    <property type="match status" value="1"/>
</dbReference>
<evidence type="ECO:0000256" key="12">
    <source>
        <dbReference type="ARBA" id="ARBA00023242"/>
    </source>
</evidence>
<dbReference type="Pfam" id="PF14716">
    <property type="entry name" value="HHH_8"/>
    <property type="match status" value="1"/>
</dbReference>
<dbReference type="InterPro" id="IPR010996">
    <property type="entry name" value="HHH_MUS81"/>
</dbReference>
<evidence type="ECO:0000256" key="10">
    <source>
        <dbReference type="ARBA" id="ARBA00023172"/>
    </source>
</evidence>
<name>A0A8S1B7R0_ARCPL</name>
<dbReference type="GO" id="GO:0000727">
    <property type="term" value="P:double-strand break repair via break-induced replication"/>
    <property type="evidence" value="ECO:0007669"/>
    <property type="project" value="UniProtKB-UniRule"/>
</dbReference>
<reference evidence="17 18" key="1">
    <citation type="submission" date="2020-04" db="EMBL/GenBank/DDBJ databases">
        <authorList>
            <person name="Wallbank WR R."/>
            <person name="Pardo Diaz C."/>
            <person name="Kozak K."/>
            <person name="Martin S."/>
            <person name="Jiggins C."/>
            <person name="Moest M."/>
            <person name="Warren A I."/>
            <person name="Byers J.R.P. K."/>
            <person name="Montejo-Kovacevich G."/>
            <person name="Yen C E."/>
        </authorList>
    </citation>
    <scope>NUCLEOTIDE SEQUENCE [LARGE SCALE GENOMIC DNA]</scope>
</reference>
<dbReference type="SUPFAM" id="SSF47802">
    <property type="entry name" value="DNA polymerase beta, N-terminal domain-like"/>
    <property type="match status" value="1"/>
</dbReference>
<keyword evidence="11 13" id="KW-0234">DNA repair</keyword>
<evidence type="ECO:0000259" key="16">
    <source>
        <dbReference type="SMART" id="SM00891"/>
    </source>
</evidence>
<evidence type="ECO:0000256" key="3">
    <source>
        <dbReference type="ARBA" id="ARBA00010015"/>
    </source>
</evidence>
<dbReference type="FunFam" id="1.10.150.110:FF:000001">
    <property type="entry name" value="Putative Crossover junction endonuclease MUS81"/>
    <property type="match status" value="1"/>
</dbReference>
<keyword evidence="12 13" id="KW-0539">Nucleus</keyword>
<dbReference type="AlphaFoldDB" id="A0A8S1B7R0"/>
<dbReference type="GO" id="GO:0046872">
    <property type="term" value="F:metal ion binding"/>
    <property type="evidence" value="ECO:0007669"/>
    <property type="project" value="UniProtKB-UniRule"/>
</dbReference>
<evidence type="ECO:0000256" key="7">
    <source>
        <dbReference type="ARBA" id="ARBA00022763"/>
    </source>
</evidence>
<feature type="domain" description="ERCC4" evidence="16">
    <location>
        <begin position="355"/>
        <end position="455"/>
    </location>
</feature>
<comment type="similarity">
    <text evidence="3 13">Belongs to the XPF family.</text>
</comment>
<dbReference type="GO" id="GO:0048257">
    <property type="term" value="F:3'-flap endonuclease activity"/>
    <property type="evidence" value="ECO:0007669"/>
    <property type="project" value="TreeGrafter"/>
</dbReference>
<evidence type="ECO:0000256" key="1">
    <source>
        <dbReference type="ARBA" id="ARBA00001946"/>
    </source>
</evidence>
<dbReference type="InterPro" id="IPR042530">
    <property type="entry name" value="EME1/EME2_C"/>
</dbReference>
<gene>
    <name evidence="17" type="ORF">APLA_LOCUS15047</name>
</gene>
<dbReference type="EMBL" id="CADEBD010000422">
    <property type="protein sequence ID" value="CAB3254911.1"/>
    <property type="molecule type" value="Genomic_DNA"/>
</dbReference>
<comment type="subcellular location">
    <subcellularLocation>
        <location evidence="2 13">Nucleus</location>
    </subcellularLocation>
</comment>
<dbReference type="EC" id="3.1.22.-" evidence="13"/>
<evidence type="ECO:0000256" key="8">
    <source>
        <dbReference type="ARBA" id="ARBA00022801"/>
    </source>
</evidence>
<dbReference type="InterPro" id="IPR011335">
    <property type="entry name" value="Restrct_endonuc-II-like"/>
</dbReference>
<evidence type="ECO:0000256" key="4">
    <source>
        <dbReference type="ARBA" id="ARBA00022722"/>
    </source>
</evidence>
<evidence type="ECO:0000256" key="5">
    <source>
        <dbReference type="ARBA" id="ARBA00022723"/>
    </source>
</evidence>
<dbReference type="InterPro" id="IPR047416">
    <property type="entry name" value="XPF_nuclease_Mus81"/>
</dbReference>